<accession>A0A6P2BZP2</accession>
<dbReference type="Pfam" id="PF01243">
    <property type="entry name" value="PNPOx_N"/>
    <property type="match status" value="1"/>
</dbReference>
<gene>
    <name evidence="3" type="ORF">EAS64_18815</name>
</gene>
<evidence type="ECO:0000313" key="3">
    <source>
        <dbReference type="EMBL" id="TVZ04418.1"/>
    </source>
</evidence>
<dbReference type="PANTHER" id="PTHR35176">
    <property type="entry name" value="HEME OXYGENASE HI_0854-RELATED"/>
    <property type="match status" value="1"/>
</dbReference>
<dbReference type="GO" id="GO:0070967">
    <property type="term" value="F:coenzyme F420 binding"/>
    <property type="evidence" value="ECO:0007669"/>
    <property type="project" value="TreeGrafter"/>
</dbReference>
<organism evidence="3 4">
    <name type="scientific">Trebonia kvetii</name>
    <dbReference type="NCBI Taxonomy" id="2480626"/>
    <lineage>
        <taxon>Bacteria</taxon>
        <taxon>Bacillati</taxon>
        <taxon>Actinomycetota</taxon>
        <taxon>Actinomycetes</taxon>
        <taxon>Streptosporangiales</taxon>
        <taxon>Treboniaceae</taxon>
        <taxon>Trebonia</taxon>
    </lineage>
</organism>
<protein>
    <submittedName>
        <fullName evidence="3">TIGR03618 family F420-dependent PPOX class oxidoreductase</fullName>
    </submittedName>
</protein>
<dbReference type="InterPro" id="IPR012349">
    <property type="entry name" value="Split_barrel_FMN-bd"/>
</dbReference>
<keyword evidence="4" id="KW-1185">Reference proteome</keyword>
<dbReference type="PANTHER" id="PTHR35176:SF6">
    <property type="entry name" value="HEME OXYGENASE HI_0854-RELATED"/>
    <property type="match status" value="1"/>
</dbReference>
<dbReference type="AlphaFoldDB" id="A0A6P2BZP2"/>
<proteinExistence type="predicted"/>
<dbReference type="SUPFAM" id="SSF50475">
    <property type="entry name" value="FMN-binding split barrel"/>
    <property type="match status" value="1"/>
</dbReference>
<dbReference type="RefSeq" id="WP_145854358.1">
    <property type="nucleotide sequence ID" value="NZ_RPFW01000003.1"/>
</dbReference>
<evidence type="ECO:0000259" key="2">
    <source>
        <dbReference type="Pfam" id="PF01243"/>
    </source>
</evidence>
<dbReference type="InterPro" id="IPR052019">
    <property type="entry name" value="F420H2_bilvrd_red/Heme_oxyg"/>
</dbReference>
<comment type="caution">
    <text evidence="3">The sequence shown here is derived from an EMBL/GenBank/DDBJ whole genome shotgun (WGS) entry which is preliminary data.</text>
</comment>
<dbReference type="EMBL" id="RPFW01000003">
    <property type="protein sequence ID" value="TVZ04418.1"/>
    <property type="molecule type" value="Genomic_DNA"/>
</dbReference>
<dbReference type="Proteomes" id="UP000460272">
    <property type="component" value="Unassembled WGS sequence"/>
</dbReference>
<keyword evidence="1" id="KW-0560">Oxidoreductase</keyword>
<dbReference type="InterPro" id="IPR019920">
    <property type="entry name" value="F420-binding_dom_put"/>
</dbReference>
<dbReference type="GO" id="GO:0005829">
    <property type="term" value="C:cytosol"/>
    <property type="evidence" value="ECO:0007669"/>
    <property type="project" value="TreeGrafter"/>
</dbReference>
<dbReference type="NCBIfam" id="TIGR03618">
    <property type="entry name" value="Rv1155_F420"/>
    <property type="match status" value="1"/>
</dbReference>
<dbReference type="GO" id="GO:0016627">
    <property type="term" value="F:oxidoreductase activity, acting on the CH-CH group of donors"/>
    <property type="evidence" value="ECO:0007669"/>
    <property type="project" value="TreeGrafter"/>
</dbReference>
<dbReference type="OrthoDB" id="162914at2"/>
<feature type="domain" description="Pyridoxamine 5'-phosphate oxidase N-terminal" evidence="2">
    <location>
        <begin position="5"/>
        <end position="128"/>
    </location>
</feature>
<evidence type="ECO:0000313" key="4">
    <source>
        <dbReference type="Proteomes" id="UP000460272"/>
    </source>
</evidence>
<dbReference type="Gene3D" id="2.30.110.10">
    <property type="entry name" value="Electron Transport, Fmn-binding Protein, Chain A"/>
    <property type="match status" value="1"/>
</dbReference>
<dbReference type="InterPro" id="IPR011576">
    <property type="entry name" value="Pyridox_Oxase_N"/>
</dbReference>
<sequence>MAYSAALEAFLAEPRNVMVAGIRKDGRPHLSPNWFFWDGERFYVSTTRKRVKYAIFRRDPRAELVVDDATGYRYVRVPATTEIREDVGANVSLFRAIREKHGRATPPDDQLAADLLADDRVLLVFTPTAPSSSWTSVGLT</sequence>
<reference evidence="3 4" key="1">
    <citation type="submission" date="2018-11" db="EMBL/GenBank/DDBJ databases">
        <title>Trebonia kvetii gen.nov., sp.nov., a novel acidophilic actinobacterium, and proposal of the new actinobacterial family Treboniaceae fam. nov.</title>
        <authorList>
            <person name="Rapoport D."/>
            <person name="Sagova-Mareckova M."/>
            <person name="Sedlacek I."/>
            <person name="Provaznik J."/>
            <person name="Kralova S."/>
            <person name="Pavlinic D."/>
            <person name="Benes V."/>
            <person name="Kopecky J."/>
        </authorList>
    </citation>
    <scope>NUCLEOTIDE SEQUENCE [LARGE SCALE GENOMIC DNA]</scope>
    <source>
        <strain evidence="3 4">15Tr583</strain>
    </source>
</reference>
<name>A0A6P2BZP2_9ACTN</name>
<evidence type="ECO:0000256" key="1">
    <source>
        <dbReference type="ARBA" id="ARBA00023002"/>
    </source>
</evidence>